<keyword evidence="2" id="KW-1185">Reference proteome</keyword>
<dbReference type="AlphaFoldDB" id="A0A397VPI1"/>
<comment type="caution">
    <text evidence="1">The sequence shown here is derived from an EMBL/GenBank/DDBJ whole genome shotgun (WGS) entry which is preliminary data.</text>
</comment>
<name>A0A397VPI1_9GLOM</name>
<sequence>MIVENGSVILGGKVCVKTARGGRITDDICLLGDRCFLNMSSHKLSSNIRRYGCK</sequence>
<gene>
    <name evidence="1" type="ORF">C2G38_2077227</name>
</gene>
<evidence type="ECO:0000313" key="2">
    <source>
        <dbReference type="Proteomes" id="UP000266673"/>
    </source>
</evidence>
<dbReference type="EMBL" id="QKWP01000339">
    <property type="protein sequence ID" value="RIB21823.1"/>
    <property type="molecule type" value="Genomic_DNA"/>
</dbReference>
<protein>
    <submittedName>
        <fullName evidence="1">Uncharacterized protein</fullName>
    </submittedName>
</protein>
<proteinExistence type="predicted"/>
<evidence type="ECO:0000313" key="1">
    <source>
        <dbReference type="EMBL" id="RIB21823.1"/>
    </source>
</evidence>
<reference evidence="1 2" key="1">
    <citation type="submission" date="2018-06" db="EMBL/GenBank/DDBJ databases">
        <title>Comparative genomics reveals the genomic features of Rhizophagus irregularis, R. cerebriforme, R. diaphanum and Gigaspora rosea, and their symbiotic lifestyle signature.</title>
        <authorList>
            <person name="Morin E."/>
            <person name="San Clemente H."/>
            <person name="Chen E.C.H."/>
            <person name="De La Providencia I."/>
            <person name="Hainaut M."/>
            <person name="Kuo A."/>
            <person name="Kohler A."/>
            <person name="Murat C."/>
            <person name="Tang N."/>
            <person name="Roy S."/>
            <person name="Loubradou J."/>
            <person name="Henrissat B."/>
            <person name="Grigoriev I.V."/>
            <person name="Corradi N."/>
            <person name="Roux C."/>
            <person name="Martin F.M."/>
        </authorList>
    </citation>
    <scope>NUCLEOTIDE SEQUENCE [LARGE SCALE GENOMIC DNA]</scope>
    <source>
        <strain evidence="1 2">DAOM 194757</strain>
    </source>
</reference>
<accession>A0A397VPI1</accession>
<dbReference type="Proteomes" id="UP000266673">
    <property type="component" value="Unassembled WGS sequence"/>
</dbReference>
<organism evidence="1 2">
    <name type="scientific">Gigaspora rosea</name>
    <dbReference type="NCBI Taxonomy" id="44941"/>
    <lineage>
        <taxon>Eukaryota</taxon>
        <taxon>Fungi</taxon>
        <taxon>Fungi incertae sedis</taxon>
        <taxon>Mucoromycota</taxon>
        <taxon>Glomeromycotina</taxon>
        <taxon>Glomeromycetes</taxon>
        <taxon>Diversisporales</taxon>
        <taxon>Gigasporaceae</taxon>
        <taxon>Gigaspora</taxon>
    </lineage>
</organism>